<dbReference type="PIRSF" id="PIRSF030140">
    <property type="entry name" value="UCP030140"/>
    <property type="match status" value="1"/>
</dbReference>
<dbReference type="RefSeq" id="WP_064468267.1">
    <property type="nucleotide sequence ID" value="NZ_LDJR01000052.1"/>
</dbReference>
<evidence type="ECO:0008006" key="3">
    <source>
        <dbReference type="Google" id="ProtNLM"/>
    </source>
</evidence>
<keyword evidence="2" id="KW-1185">Reference proteome</keyword>
<dbReference type="EMBL" id="LDJR01000052">
    <property type="protein sequence ID" value="OAK70075.1"/>
    <property type="molecule type" value="Genomic_DNA"/>
</dbReference>
<sequence length="218" mass="25367">MNLNKLFTLQDKLDDHIKKEKGLEGQDLLDKKILALQVELGELANEWRGFKFWKVNPRPRTEDWIECSVCNGTGDLNYERVQEEAEGSGGHEYIDCEECDSSGTSHMINPLLEEYVDGLHFILSIGLDLKIDHTEIFVGQDFTVDRNITKTFTKLMCMPERFENAIGDDDYGFYIDWYEELLVCFIGLGEMLGFTWEEVEQAYMDKNTINYERQANNY</sequence>
<dbReference type="SUPFAM" id="SSF101386">
    <property type="entry name" value="all-alpha NTP pyrophosphatases"/>
    <property type="match status" value="1"/>
</dbReference>
<accession>A0A177ZQF3</accession>
<name>A0A177ZQF3_9BACI</name>
<dbReference type="CDD" id="cd11527">
    <property type="entry name" value="NTP-PPase_dUTPase"/>
    <property type="match status" value="1"/>
</dbReference>
<dbReference type="STRING" id="217031.ABB05_12905"/>
<dbReference type="InterPro" id="IPR016947">
    <property type="entry name" value="UCP030140"/>
</dbReference>
<comment type="caution">
    <text evidence="1">The sequence shown here is derived from an EMBL/GenBank/DDBJ whole genome shotgun (WGS) entry which is preliminary data.</text>
</comment>
<reference evidence="1 2" key="1">
    <citation type="submission" date="2015-05" db="EMBL/GenBank/DDBJ databases">
        <title>Comparison of genome.</title>
        <authorList>
            <person name="Zheng Z."/>
            <person name="Sun M."/>
        </authorList>
    </citation>
    <scope>NUCLEOTIDE SEQUENCE [LARGE SCALE GENOMIC DNA]</scope>
    <source>
        <strain evidence="1 2">G25-74</strain>
    </source>
</reference>
<organism evidence="1 2">
    <name type="scientific">Lederbergia galactosidilytica</name>
    <dbReference type="NCBI Taxonomy" id="217031"/>
    <lineage>
        <taxon>Bacteria</taxon>
        <taxon>Bacillati</taxon>
        <taxon>Bacillota</taxon>
        <taxon>Bacilli</taxon>
        <taxon>Bacillales</taxon>
        <taxon>Bacillaceae</taxon>
        <taxon>Lederbergia</taxon>
    </lineage>
</organism>
<dbReference type="OrthoDB" id="5506143at2"/>
<proteinExistence type="predicted"/>
<dbReference type="Proteomes" id="UP000077881">
    <property type="component" value="Unassembled WGS sequence"/>
</dbReference>
<evidence type="ECO:0000313" key="1">
    <source>
        <dbReference type="EMBL" id="OAK70075.1"/>
    </source>
</evidence>
<dbReference type="PATRIC" id="fig|217031.6.peg.2774"/>
<dbReference type="InterPro" id="IPR014871">
    <property type="entry name" value="dUTPase/dCTP_pyrophosphatase"/>
</dbReference>
<evidence type="ECO:0000313" key="2">
    <source>
        <dbReference type="Proteomes" id="UP000077881"/>
    </source>
</evidence>
<dbReference type="Pfam" id="PF08761">
    <property type="entry name" value="dUTPase_2"/>
    <property type="match status" value="2"/>
</dbReference>
<dbReference type="AlphaFoldDB" id="A0A177ZQF3"/>
<dbReference type="Gene3D" id="1.10.4010.10">
    <property type="entry name" value="Type II deoxyuridine triphosphatase"/>
    <property type="match status" value="1"/>
</dbReference>
<gene>
    <name evidence="1" type="ORF">ABB05_12905</name>
</gene>
<protein>
    <recommendedName>
        <fullName evidence="3">dUTPase</fullName>
    </recommendedName>
</protein>